<evidence type="ECO:0000313" key="4">
    <source>
        <dbReference type="Proteomes" id="UP001152130"/>
    </source>
</evidence>
<feature type="signal peptide" evidence="2">
    <location>
        <begin position="1"/>
        <end position="17"/>
    </location>
</feature>
<dbReference type="Proteomes" id="UP001152130">
    <property type="component" value="Unassembled WGS sequence"/>
</dbReference>
<organism evidence="3 4">
    <name type="scientific">Fusarium irregulare</name>
    <dbReference type="NCBI Taxonomy" id="2494466"/>
    <lineage>
        <taxon>Eukaryota</taxon>
        <taxon>Fungi</taxon>
        <taxon>Dikarya</taxon>
        <taxon>Ascomycota</taxon>
        <taxon>Pezizomycotina</taxon>
        <taxon>Sordariomycetes</taxon>
        <taxon>Hypocreomycetidae</taxon>
        <taxon>Hypocreales</taxon>
        <taxon>Nectriaceae</taxon>
        <taxon>Fusarium</taxon>
        <taxon>Fusarium incarnatum-equiseti species complex</taxon>
    </lineage>
</organism>
<feature type="compositionally biased region" description="Gly residues" evidence="1">
    <location>
        <begin position="170"/>
        <end position="182"/>
    </location>
</feature>
<evidence type="ECO:0000256" key="2">
    <source>
        <dbReference type="SAM" id="SignalP"/>
    </source>
</evidence>
<accession>A0A9W8Q2C3</accession>
<keyword evidence="2" id="KW-0732">Signal</keyword>
<dbReference type="OrthoDB" id="5146670at2759"/>
<evidence type="ECO:0000313" key="3">
    <source>
        <dbReference type="EMBL" id="KAJ4024573.1"/>
    </source>
</evidence>
<dbReference type="EMBL" id="JAPDHF010000001">
    <property type="protein sequence ID" value="KAJ4024573.1"/>
    <property type="molecule type" value="Genomic_DNA"/>
</dbReference>
<name>A0A9W8Q2C3_9HYPO</name>
<feature type="region of interest" description="Disordered" evidence="1">
    <location>
        <begin position="144"/>
        <end position="208"/>
    </location>
</feature>
<feature type="compositionally biased region" description="Polar residues" evidence="1">
    <location>
        <begin position="146"/>
        <end position="156"/>
    </location>
</feature>
<proteinExistence type="predicted"/>
<sequence length="234" mass="24212">MKSSIVLGLVGLPLALAAQSTTKYSTTTMFIPPAYTGSATNIYASMITEDPTKTLYKLACQSDVAATSYSCKNDFDGVTLTDWDGGRVDVTLNSTSYGCALFSDRAGVTSKPDGSATAEIRTLSSSESSLWMTAVTIVDLKKRKTTQTAPKETGSNKICKRKVREHVNGGSDGGSSGSGSTGGSSHADDDGDSGSNINKKPNTSNDDCSTASILSLSWAVVAMGLGGYLGLNLA</sequence>
<reference evidence="3" key="1">
    <citation type="submission" date="2022-10" db="EMBL/GenBank/DDBJ databases">
        <title>Fusarium specimens isolated from Avocado Roots.</title>
        <authorList>
            <person name="Stajich J."/>
            <person name="Roper C."/>
            <person name="Heimlech-Rivalta G."/>
        </authorList>
    </citation>
    <scope>NUCLEOTIDE SEQUENCE</scope>
    <source>
        <strain evidence="3">CF00143</strain>
    </source>
</reference>
<keyword evidence="4" id="KW-1185">Reference proteome</keyword>
<comment type="caution">
    <text evidence="3">The sequence shown here is derived from an EMBL/GenBank/DDBJ whole genome shotgun (WGS) entry which is preliminary data.</text>
</comment>
<feature type="compositionally biased region" description="Polar residues" evidence="1">
    <location>
        <begin position="196"/>
        <end position="208"/>
    </location>
</feature>
<feature type="chain" id="PRO_5040881093" evidence="2">
    <location>
        <begin position="18"/>
        <end position="234"/>
    </location>
</feature>
<gene>
    <name evidence="3" type="ORF">NW766_000811</name>
</gene>
<protein>
    <submittedName>
        <fullName evidence="3">Uncharacterized protein</fullName>
    </submittedName>
</protein>
<dbReference type="AlphaFoldDB" id="A0A9W8Q2C3"/>
<evidence type="ECO:0000256" key="1">
    <source>
        <dbReference type="SAM" id="MobiDB-lite"/>
    </source>
</evidence>